<accession>A0ABD5U9P9</accession>
<dbReference type="AlphaFoldDB" id="A0ABD5U9P9"/>
<evidence type="ECO:0000313" key="2">
    <source>
        <dbReference type="Proteomes" id="UP001596406"/>
    </source>
</evidence>
<name>A0ABD5U9P9_9EURY</name>
<evidence type="ECO:0008006" key="3">
    <source>
        <dbReference type="Google" id="ProtNLM"/>
    </source>
</evidence>
<dbReference type="InterPro" id="IPR036866">
    <property type="entry name" value="RibonucZ/Hydroxyglut_hydro"/>
</dbReference>
<gene>
    <name evidence="1" type="ORF">ACFQHK_12215</name>
</gene>
<protein>
    <recommendedName>
        <fullName evidence="3">MBL fold metallo-hydrolase</fullName>
    </recommendedName>
</protein>
<dbReference type="RefSeq" id="WP_304448937.1">
    <property type="nucleotide sequence ID" value="NZ_JARRAH010000001.1"/>
</dbReference>
<organism evidence="1 2">
    <name type="scientific">Halomarina ordinaria</name>
    <dbReference type="NCBI Taxonomy" id="3033939"/>
    <lineage>
        <taxon>Archaea</taxon>
        <taxon>Methanobacteriati</taxon>
        <taxon>Methanobacteriota</taxon>
        <taxon>Stenosarchaea group</taxon>
        <taxon>Halobacteria</taxon>
        <taxon>Halobacteriales</taxon>
        <taxon>Natronomonadaceae</taxon>
        <taxon>Halomarina</taxon>
    </lineage>
</organism>
<dbReference type="SUPFAM" id="SSF56281">
    <property type="entry name" value="Metallo-hydrolase/oxidoreductase"/>
    <property type="match status" value="1"/>
</dbReference>
<dbReference type="Proteomes" id="UP001596406">
    <property type="component" value="Unassembled WGS sequence"/>
</dbReference>
<proteinExistence type="predicted"/>
<dbReference type="EMBL" id="JBHSXM010000001">
    <property type="protein sequence ID" value="MFC6837270.1"/>
    <property type="molecule type" value="Genomic_DNA"/>
</dbReference>
<reference evidence="1 2" key="1">
    <citation type="journal article" date="2019" name="Int. J. Syst. Evol. Microbiol.">
        <title>The Global Catalogue of Microorganisms (GCM) 10K type strain sequencing project: providing services to taxonomists for standard genome sequencing and annotation.</title>
        <authorList>
            <consortium name="The Broad Institute Genomics Platform"/>
            <consortium name="The Broad Institute Genome Sequencing Center for Infectious Disease"/>
            <person name="Wu L."/>
            <person name="Ma J."/>
        </authorList>
    </citation>
    <scope>NUCLEOTIDE SEQUENCE [LARGE SCALE GENOMIC DNA]</scope>
    <source>
        <strain evidence="1 2">PSRA2</strain>
    </source>
</reference>
<dbReference type="Gene3D" id="3.60.15.10">
    <property type="entry name" value="Ribonuclease Z/Hydroxyacylglutathione hydrolase-like"/>
    <property type="match status" value="1"/>
</dbReference>
<evidence type="ECO:0000313" key="1">
    <source>
        <dbReference type="EMBL" id="MFC6837270.1"/>
    </source>
</evidence>
<keyword evidence="2" id="KW-1185">Reference proteome</keyword>
<comment type="caution">
    <text evidence="1">The sequence shown here is derived from an EMBL/GenBank/DDBJ whole genome shotgun (WGS) entry which is preliminary data.</text>
</comment>
<sequence>MTVYDRTEAADYRIVDWWDDGVGWLAHPEEDGRRTSHAVRGDDGVWVFDPLDAPGVDDRLADLGTVAGVVVLSDYHVRDASALARRHKVAVHVPEGLDRAAARVDAPLERCSTTLGESGFRLLPYTPFRGWNERLAYREADGTLYAPDALGTAPPYTVGEERVGVSLFCRLRPPHVLAGLDPERLLVGHGTGVFEDAPGALSDALSGARERFPTALRENGWAQVRALVEALR</sequence>